<gene>
    <name evidence="3" type="primary">yhjQ</name>
    <name evidence="3" type="ORF">E4T65_09610</name>
</gene>
<dbReference type="InterPro" id="IPR027417">
    <property type="entry name" value="P-loop_NTPase"/>
</dbReference>
<dbReference type="NCBIfam" id="TIGR03371">
    <property type="entry name" value="cellulose_yhjQ"/>
    <property type="match status" value="1"/>
</dbReference>
<reference evidence="3 4" key="1">
    <citation type="submission" date="2019-03" db="EMBL/GenBank/DDBJ databases">
        <title>Biocontrol and xenobiotic degradation properties of endophytic Pseudomonas fluorescens strain BRZ63.</title>
        <authorList>
            <person name="Chlebek D.A."/>
            <person name="Pinski A."/>
            <person name="Zur J.P."/>
            <person name="Michalska J."/>
            <person name="Hupert-Kocurek K.T."/>
        </authorList>
    </citation>
    <scope>NUCLEOTIDE SEQUENCE [LARGE SCALE GENOMIC DNA]</scope>
    <source>
        <strain evidence="3 4">BRZ63</strain>
    </source>
</reference>
<accession>A0A4Y9TIM3</accession>
<dbReference type="GO" id="GO:0005524">
    <property type="term" value="F:ATP binding"/>
    <property type="evidence" value="ECO:0007669"/>
    <property type="project" value="UniProtKB-KW"/>
</dbReference>
<dbReference type="Pfam" id="PF06564">
    <property type="entry name" value="CBP_BcsQ"/>
    <property type="match status" value="1"/>
</dbReference>
<proteinExistence type="predicted"/>
<dbReference type="Proteomes" id="UP000297322">
    <property type="component" value="Unassembled WGS sequence"/>
</dbReference>
<dbReference type="PANTHER" id="PTHR43384:SF6">
    <property type="entry name" value="SEPTUM SITE-DETERMINING PROTEIN MIND HOMOLOG, CHLOROPLASTIC"/>
    <property type="match status" value="1"/>
</dbReference>
<keyword evidence="2" id="KW-0067">ATP-binding</keyword>
<organism evidence="3 4">
    <name type="scientific">Pseudomonas fluorescens</name>
    <dbReference type="NCBI Taxonomy" id="294"/>
    <lineage>
        <taxon>Bacteria</taxon>
        <taxon>Pseudomonadati</taxon>
        <taxon>Pseudomonadota</taxon>
        <taxon>Gammaproteobacteria</taxon>
        <taxon>Pseudomonadales</taxon>
        <taxon>Pseudomonadaceae</taxon>
        <taxon>Pseudomonas</taxon>
    </lineage>
</organism>
<dbReference type="AlphaFoldDB" id="A0A4Y9TIM3"/>
<evidence type="ECO:0000313" key="4">
    <source>
        <dbReference type="Proteomes" id="UP000297322"/>
    </source>
</evidence>
<dbReference type="GO" id="GO:0016887">
    <property type="term" value="F:ATP hydrolysis activity"/>
    <property type="evidence" value="ECO:0007669"/>
    <property type="project" value="TreeGrafter"/>
</dbReference>
<dbReference type="GO" id="GO:0051782">
    <property type="term" value="P:negative regulation of cell division"/>
    <property type="evidence" value="ECO:0007669"/>
    <property type="project" value="TreeGrafter"/>
</dbReference>
<evidence type="ECO:0000313" key="3">
    <source>
        <dbReference type="EMBL" id="TFW43981.1"/>
    </source>
</evidence>
<dbReference type="CDD" id="cd02042">
    <property type="entry name" value="ParAB_family"/>
    <property type="match status" value="1"/>
</dbReference>
<dbReference type="InterPro" id="IPR017746">
    <property type="entry name" value="Cellulose_synthase_operon_BcsQ"/>
</dbReference>
<evidence type="ECO:0000256" key="2">
    <source>
        <dbReference type="ARBA" id="ARBA00022840"/>
    </source>
</evidence>
<dbReference type="RefSeq" id="WP_017529572.1">
    <property type="nucleotide sequence ID" value="NZ_SPVI01000004.1"/>
</dbReference>
<dbReference type="GO" id="GO:0005829">
    <property type="term" value="C:cytosol"/>
    <property type="evidence" value="ECO:0007669"/>
    <property type="project" value="TreeGrafter"/>
</dbReference>
<dbReference type="PANTHER" id="PTHR43384">
    <property type="entry name" value="SEPTUM SITE-DETERMINING PROTEIN MIND HOMOLOG, CHLOROPLASTIC-RELATED"/>
    <property type="match status" value="1"/>
</dbReference>
<protein>
    <submittedName>
        <fullName evidence="3">Cellulose synthase operon protein YhjQ</fullName>
    </submittedName>
</protein>
<dbReference type="InterPro" id="IPR050625">
    <property type="entry name" value="ParA/MinD_ATPase"/>
</dbReference>
<comment type="caution">
    <text evidence="3">The sequence shown here is derived from an EMBL/GenBank/DDBJ whole genome shotgun (WGS) entry which is preliminary data.</text>
</comment>
<dbReference type="SUPFAM" id="SSF52540">
    <property type="entry name" value="P-loop containing nucleoside triphosphate hydrolases"/>
    <property type="match status" value="1"/>
</dbReference>
<evidence type="ECO:0000256" key="1">
    <source>
        <dbReference type="ARBA" id="ARBA00022741"/>
    </source>
</evidence>
<dbReference type="Gene3D" id="3.40.50.300">
    <property type="entry name" value="P-loop containing nucleotide triphosphate hydrolases"/>
    <property type="match status" value="1"/>
</dbReference>
<sequence>MSRTDDLFALPGKRVARDPRGKKPRVHFFGTLPFDDGTRVNQKEGQRFGAQPSYVNDTPHNPQPIALRPTVVALISVNGGVGRSTLATALSSGLRRMGKSVVALDLDPQNALRQHFGVDHERAGVGGGSLLKTPWATLLQAGFSGCQVLPFGDTDTPQKENLQRWLAREPQWLVRHLSALALSEAHTVIIDTPAGNNVYLHQALSVADIVLVVAQPNAACLGTLDQLDALLAPHLEREPAPRCHFVINQLDEHSTFNLGMLDAFKLRRSEYPLAVVHRDPVFSEALAFATDPLDSKAPSPARDDIGDLCRLLVTRKSTA</sequence>
<name>A0A4Y9TIM3_PSEFL</name>
<dbReference type="GO" id="GO:0009898">
    <property type="term" value="C:cytoplasmic side of plasma membrane"/>
    <property type="evidence" value="ECO:0007669"/>
    <property type="project" value="TreeGrafter"/>
</dbReference>
<dbReference type="EMBL" id="SPVI01000004">
    <property type="protein sequence ID" value="TFW43981.1"/>
    <property type="molecule type" value="Genomic_DNA"/>
</dbReference>
<keyword evidence="1" id="KW-0547">Nucleotide-binding</keyword>